<protein>
    <recommendedName>
        <fullName evidence="3">Peptidoglycan binding-like</fullName>
    </recommendedName>
</protein>
<dbReference type="InterPro" id="IPR036366">
    <property type="entry name" value="PGBDSf"/>
</dbReference>
<organism evidence="2">
    <name type="scientific">uncultured Caudovirales phage</name>
    <dbReference type="NCBI Taxonomy" id="2100421"/>
    <lineage>
        <taxon>Viruses</taxon>
        <taxon>Duplodnaviria</taxon>
        <taxon>Heunggongvirae</taxon>
        <taxon>Uroviricota</taxon>
        <taxon>Caudoviricetes</taxon>
        <taxon>Peduoviridae</taxon>
        <taxon>Maltschvirus</taxon>
        <taxon>Maltschvirus maltsch</taxon>
    </lineage>
</organism>
<evidence type="ECO:0000313" key="1">
    <source>
        <dbReference type="EMBL" id="CAB4185678.1"/>
    </source>
</evidence>
<evidence type="ECO:0000313" key="2">
    <source>
        <dbReference type="EMBL" id="CAB4193430.1"/>
    </source>
</evidence>
<gene>
    <name evidence="1" type="ORF">UFOVP1119_98</name>
    <name evidence="2" type="ORF">UFOVP1238_72</name>
</gene>
<dbReference type="EMBL" id="LR797076">
    <property type="protein sequence ID" value="CAB4185678.1"/>
    <property type="molecule type" value="Genomic_DNA"/>
</dbReference>
<reference evidence="2" key="1">
    <citation type="submission" date="2020-05" db="EMBL/GenBank/DDBJ databases">
        <authorList>
            <person name="Chiriac C."/>
            <person name="Salcher M."/>
            <person name="Ghai R."/>
            <person name="Kavagutti S V."/>
        </authorList>
    </citation>
    <scope>NUCLEOTIDE SEQUENCE</scope>
</reference>
<accession>A0A6J5R7B8</accession>
<sequence length="289" mass="30487">MANALDVLHVAQSQLGFVEGPNNATPYGTWFGIPNQPYCAMGISWCFSRVGLSHLVAAQGPKGFASCQIGLGWFQRQGRIVNKFKGQPGDIVFFSFANNGQADHVELLEAASPSGITTIGFNTSPDHFNGSQRNGGGCYRRHRPYLNVIAIARPNYPVVIKPKIAPSKTKKATAGVAGAGAIAAGATGTMVPGTTGNVNPDPSPSPTYWAAPPFPIDKTSFIIGAKSDAVLAVELALAKAKLLPQEYVDAIMDAQTTKALKKYQSKNPKLGVKDGSVNQAVYDALKATI</sequence>
<dbReference type="EMBL" id="LR797198">
    <property type="protein sequence ID" value="CAB4193430.1"/>
    <property type="molecule type" value="Genomic_DNA"/>
</dbReference>
<proteinExistence type="predicted"/>
<evidence type="ECO:0008006" key="3">
    <source>
        <dbReference type="Google" id="ProtNLM"/>
    </source>
</evidence>
<dbReference type="Gene3D" id="1.10.101.10">
    <property type="entry name" value="PGBD-like superfamily/PGBD"/>
    <property type="match status" value="1"/>
</dbReference>
<name>A0A6J5R7B8_9CAUD</name>